<evidence type="ECO:0000313" key="2">
    <source>
        <dbReference type="Proteomes" id="UP000663881"/>
    </source>
</evidence>
<comment type="caution">
    <text evidence="1">The sequence shown here is derived from an EMBL/GenBank/DDBJ whole genome shotgun (WGS) entry which is preliminary data.</text>
</comment>
<dbReference type="AlphaFoldDB" id="A0A819U8N5"/>
<evidence type="ECO:0000313" key="1">
    <source>
        <dbReference type="EMBL" id="CAF4090661.1"/>
    </source>
</evidence>
<dbReference type="EMBL" id="CAJOAY010004983">
    <property type="protein sequence ID" value="CAF4090661.1"/>
    <property type="molecule type" value="Genomic_DNA"/>
</dbReference>
<reference evidence="1" key="1">
    <citation type="submission" date="2021-02" db="EMBL/GenBank/DDBJ databases">
        <authorList>
            <person name="Nowell W R."/>
        </authorList>
    </citation>
    <scope>NUCLEOTIDE SEQUENCE</scope>
</reference>
<proteinExistence type="predicted"/>
<accession>A0A819U8N5</accession>
<dbReference type="Proteomes" id="UP000663881">
    <property type="component" value="Unassembled WGS sequence"/>
</dbReference>
<organism evidence="1 2">
    <name type="scientific">Adineta steineri</name>
    <dbReference type="NCBI Taxonomy" id="433720"/>
    <lineage>
        <taxon>Eukaryota</taxon>
        <taxon>Metazoa</taxon>
        <taxon>Spiralia</taxon>
        <taxon>Gnathifera</taxon>
        <taxon>Rotifera</taxon>
        <taxon>Eurotatoria</taxon>
        <taxon>Bdelloidea</taxon>
        <taxon>Adinetida</taxon>
        <taxon>Adinetidae</taxon>
        <taxon>Adineta</taxon>
    </lineage>
</organism>
<protein>
    <submittedName>
        <fullName evidence="1">Uncharacterized protein</fullName>
    </submittedName>
</protein>
<sequence>MKDEKRECRYASWFPPYKPSKQFHIYFINTATTNQEINNLLNILQVPIEKLSTLSALIFSDTDDDSHNMLTVHELNEQQSSSLHHPLAQLSTTGFNFSASVMVVNQPNDTQNAPTKVKPKS</sequence>
<gene>
    <name evidence="1" type="ORF">OKA104_LOCUS35117</name>
</gene>
<name>A0A819U8N5_9BILA</name>